<dbReference type="EMBL" id="LSRX01001686">
    <property type="protein sequence ID" value="OLP77949.1"/>
    <property type="molecule type" value="Genomic_DNA"/>
</dbReference>
<evidence type="ECO:0000313" key="3">
    <source>
        <dbReference type="EMBL" id="OLP77949.1"/>
    </source>
</evidence>
<comment type="caution">
    <text evidence="3">The sequence shown here is derived from an EMBL/GenBank/DDBJ whole genome shotgun (WGS) entry which is preliminary data.</text>
</comment>
<protein>
    <submittedName>
        <fullName evidence="3">Uncharacterized protein</fullName>
    </submittedName>
</protein>
<keyword evidence="4" id="KW-1185">Reference proteome</keyword>
<accession>A0A1Q9C4V8</accession>
<feature type="region of interest" description="Disordered" evidence="1">
    <location>
        <begin position="19"/>
        <end position="71"/>
    </location>
</feature>
<feature type="signal peptide" evidence="2">
    <location>
        <begin position="1"/>
        <end position="21"/>
    </location>
</feature>
<dbReference type="OrthoDB" id="437300at2759"/>
<feature type="compositionally biased region" description="Acidic residues" evidence="1">
    <location>
        <begin position="22"/>
        <end position="59"/>
    </location>
</feature>
<evidence type="ECO:0000256" key="1">
    <source>
        <dbReference type="SAM" id="MobiDB-lite"/>
    </source>
</evidence>
<name>A0A1Q9C4V8_SYMMI</name>
<reference evidence="3 4" key="1">
    <citation type="submission" date="2016-02" db="EMBL/GenBank/DDBJ databases">
        <title>Genome analysis of coral dinoflagellate symbionts highlights evolutionary adaptations to a symbiotic lifestyle.</title>
        <authorList>
            <person name="Aranda M."/>
            <person name="Li Y."/>
            <person name="Liew Y.J."/>
            <person name="Baumgarten S."/>
            <person name="Simakov O."/>
            <person name="Wilson M."/>
            <person name="Piel J."/>
            <person name="Ashoor H."/>
            <person name="Bougouffa S."/>
            <person name="Bajic V.B."/>
            <person name="Ryu T."/>
            <person name="Ravasi T."/>
            <person name="Bayer T."/>
            <person name="Micklem G."/>
            <person name="Kim H."/>
            <person name="Bhak J."/>
            <person name="Lajeunesse T.C."/>
            <person name="Voolstra C.R."/>
        </authorList>
    </citation>
    <scope>NUCLEOTIDE SEQUENCE [LARGE SCALE GENOMIC DNA]</scope>
    <source>
        <strain evidence="3 4">CCMP2467</strain>
    </source>
</reference>
<evidence type="ECO:0000256" key="2">
    <source>
        <dbReference type="SAM" id="SignalP"/>
    </source>
</evidence>
<proteinExistence type="predicted"/>
<dbReference type="OMA" id="FGASDAC"/>
<keyword evidence="2" id="KW-0732">Signal</keyword>
<gene>
    <name evidence="3" type="ORF">AK812_SmicGene41931</name>
</gene>
<dbReference type="AlphaFoldDB" id="A0A1Q9C4V8"/>
<feature type="chain" id="PRO_5013067910" evidence="2">
    <location>
        <begin position="22"/>
        <end position="156"/>
    </location>
</feature>
<organism evidence="3 4">
    <name type="scientific">Symbiodinium microadriaticum</name>
    <name type="common">Dinoflagellate</name>
    <name type="synonym">Zooxanthella microadriatica</name>
    <dbReference type="NCBI Taxonomy" id="2951"/>
    <lineage>
        <taxon>Eukaryota</taxon>
        <taxon>Sar</taxon>
        <taxon>Alveolata</taxon>
        <taxon>Dinophyceae</taxon>
        <taxon>Suessiales</taxon>
        <taxon>Symbiodiniaceae</taxon>
        <taxon>Symbiodinium</taxon>
    </lineage>
</organism>
<evidence type="ECO:0000313" key="4">
    <source>
        <dbReference type="Proteomes" id="UP000186817"/>
    </source>
</evidence>
<dbReference type="Proteomes" id="UP000186817">
    <property type="component" value="Unassembled WGS sequence"/>
</dbReference>
<sequence>MRKYLLFLALILSLTWDSALGQEDEEPIDELEEDGGVEEEEDEVPDIDDEDMGELEDMPDGGPAGKMSNHPQYQDCVEHAEAVEAEHGLYDDGEVGEEGRKTLASALKAKVGQLKLKDSPNFESAFLTKLEEVHSSRGGFGASDACDFLLEHHEEL</sequence>